<proteinExistence type="predicted"/>
<dbReference type="RefSeq" id="WP_075082910.1">
    <property type="nucleotide sequence ID" value="NZ_CP042912.1"/>
</dbReference>
<keyword evidence="1" id="KW-0678">Repressor</keyword>
<organism evidence="7 8">
    <name type="scientific">Mariniblastus fucicola</name>
    <dbReference type="NCBI Taxonomy" id="980251"/>
    <lineage>
        <taxon>Bacteria</taxon>
        <taxon>Pseudomonadati</taxon>
        <taxon>Planctomycetota</taxon>
        <taxon>Planctomycetia</taxon>
        <taxon>Pirellulales</taxon>
        <taxon>Pirellulaceae</taxon>
        <taxon>Mariniblastus</taxon>
    </lineage>
</organism>
<name>A0A5B9PH69_9BACT</name>
<dbReference type="Proteomes" id="UP000322214">
    <property type="component" value="Chromosome"/>
</dbReference>
<dbReference type="AlphaFoldDB" id="A0A5B9PH69"/>
<keyword evidence="2" id="KW-0805">Transcription regulation</keyword>
<gene>
    <name evidence="7" type="primary">merR</name>
    <name evidence="7" type="ORF">MFFC18_19140</name>
</gene>
<keyword evidence="3" id="KW-0238">DNA-binding</keyword>
<feature type="domain" description="HTH merR-type" evidence="6">
    <location>
        <begin position="3"/>
        <end position="71"/>
    </location>
</feature>
<dbReference type="GO" id="GO:0003700">
    <property type="term" value="F:DNA-binding transcription factor activity"/>
    <property type="evidence" value="ECO:0007669"/>
    <property type="project" value="InterPro"/>
</dbReference>
<dbReference type="InterPro" id="IPR000551">
    <property type="entry name" value="MerR-type_HTH_dom"/>
</dbReference>
<keyword evidence="8" id="KW-1185">Reference proteome</keyword>
<keyword evidence="4" id="KW-0804">Transcription</keyword>
<dbReference type="InterPro" id="IPR047057">
    <property type="entry name" value="MerR_fam"/>
</dbReference>
<protein>
    <submittedName>
        <fullName evidence="7">Mercuric resistance operon regulatory protein</fullName>
    </submittedName>
</protein>
<evidence type="ECO:0000256" key="4">
    <source>
        <dbReference type="ARBA" id="ARBA00023163"/>
    </source>
</evidence>
<dbReference type="STRING" id="980251.GCA_001642875_05055"/>
<dbReference type="SMART" id="SM00422">
    <property type="entry name" value="HTH_MERR"/>
    <property type="match status" value="1"/>
</dbReference>
<reference evidence="7 8" key="1">
    <citation type="submission" date="2019-08" db="EMBL/GenBank/DDBJ databases">
        <title>Deep-cultivation of Planctomycetes and their phenomic and genomic characterization uncovers novel biology.</title>
        <authorList>
            <person name="Wiegand S."/>
            <person name="Jogler M."/>
            <person name="Boedeker C."/>
            <person name="Pinto D."/>
            <person name="Vollmers J."/>
            <person name="Rivas-Marin E."/>
            <person name="Kohn T."/>
            <person name="Peeters S.H."/>
            <person name="Heuer A."/>
            <person name="Rast P."/>
            <person name="Oberbeckmann S."/>
            <person name="Bunk B."/>
            <person name="Jeske O."/>
            <person name="Meyerdierks A."/>
            <person name="Storesund J.E."/>
            <person name="Kallscheuer N."/>
            <person name="Luecker S."/>
            <person name="Lage O.M."/>
            <person name="Pohl T."/>
            <person name="Merkel B.J."/>
            <person name="Hornburger P."/>
            <person name="Mueller R.-W."/>
            <person name="Bruemmer F."/>
            <person name="Labrenz M."/>
            <person name="Spormann A.M."/>
            <person name="Op den Camp H."/>
            <person name="Overmann J."/>
            <person name="Amann R."/>
            <person name="Jetten M.S.M."/>
            <person name="Mascher T."/>
            <person name="Medema M.H."/>
            <person name="Devos D.P."/>
            <person name="Kaster A.-K."/>
            <person name="Ovreas L."/>
            <person name="Rohde M."/>
            <person name="Galperin M.Y."/>
            <person name="Jogler C."/>
        </authorList>
    </citation>
    <scope>NUCLEOTIDE SEQUENCE [LARGE SCALE GENOMIC DNA]</scope>
    <source>
        <strain evidence="7 8">FC18</strain>
    </source>
</reference>
<evidence type="ECO:0000256" key="1">
    <source>
        <dbReference type="ARBA" id="ARBA00022491"/>
    </source>
</evidence>
<evidence type="ECO:0000256" key="2">
    <source>
        <dbReference type="ARBA" id="ARBA00023015"/>
    </source>
</evidence>
<dbReference type="GO" id="GO:0003677">
    <property type="term" value="F:DNA binding"/>
    <property type="evidence" value="ECO:0007669"/>
    <property type="project" value="UniProtKB-KW"/>
</dbReference>
<dbReference type="EMBL" id="CP042912">
    <property type="protein sequence ID" value="QEG22053.1"/>
    <property type="molecule type" value="Genomic_DNA"/>
</dbReference>
<dbReference type="PRINTS" id="PR00040">
    <property type="entry name" value="HTHMERR"/>
</dbReference>
<evidence type="ECO:0000313" key="8">
    <source>
        <dbReference type="Proteomes" id="UP000322214"/>
    </source>
</evidence>
<dbReference type="KEGG" id="mff:MFFC18_19140"/>
<feature type="coiled-coil region" evidence="5">
    <location>
        <begin position="83"/>
        <end position="113"/>
    </location>
</feature>
<dbReference type="PANTHER" id="PTHR30204">
    <property type="entry name" value="REDOX-CYCLING DRUG-SENSING TRANSCRIPTIONAL ACTIVATOR SOXR"/>
    <property type="match status" value="1"/>
</dbReference>
<dbReference type="SUPFAM" id="SSF46955">
    <property type="entry name" value="Putative DNA-binding domain"/>
    <property type="match status" value="1"/>
</dbReference>
<dbReference type="PROSITE" id="PS50937">
    <property type="entry name" value="HTH_MERR_2"/>
    <property type="match status" value="1"/>
</dbReference>
<dbReference type="Pfam" id="PF00376">
    <property type="entry name" value="MerR"/>
    <property type="match status" value="1"/>
</dbReference>
<evidence type="ECO:0000256" key="5">
    <source>
        <dbReference type="SAM" id="Coils"/>
    </source>
</evidence>
<evidence type="ECO:0000256" key="3">
    <source>
        <dbReference type="ARBA" id="ARBA00023125"/>
    </source>
</evidence>
<keyword evidence="5" id="KW-0175">Coiled coil</keyword>
<dbReference type="Pfam" id="PF09278">
    <property type="entry name" value="MerR-DNA-bind"/>
    <property type="match status" value="1"/>
</dbReference>
<accession>A0A5B9PH69</accession>
<evidence type="ECO:0000313" key="7">
    <source>
        <dbReference type="EMBL" id="QEG22053.1"/>
    </source>
</evidence>
<sequence>MTGFTIGKVAKAAEVGVETIRFYERKGLIEQPVATGTYRIYPRSVVERIRFIKRAKELGFKLDEIKDLLALADCPKNDRAAVKNIASQKAETLRSRIAELQKAEQALSELVENCSGEGSVKGCPIIDALIDNDLGKEL</sequence>
<dbReference type="Gene3D" id="1.10.1660.10">
    <property type="match status" value="1"/>
</dbReference>
<evidence type="ECO:0000259" key="6">
    <source>
        <dbReference type="PROSITE" id="PS50937"/>
    </source>
</evidence>
<dbReference type="InterPro" id="IPR015358">
    <property type="entry name" value="Tscrpt_reg_MerR_DNA-bd"/>
</dbReference>
<dbReference type="OrthoDB" id="9791488at2"/>
<dbReference type="PANTHER" id="PTHR30204:SF69">
    <property type="entry name" value="MERR-FAMILY TRANSCRIPTIONAL REGULATOR"/>
    <property type="match status" value="1"/>
</dbReference>
<dbReference type="InterPro" id="IPR009061">
    <property type="entry name" value="DNA-bd_dom_put_sf"/>
</dbReference>